<evidence type="ECO:0000256" key="1">
    <source>
        <dbReference type="SAM" id="Coils"/>
    </source>
</evidence>
<feature type="region of interest" description="Disordered" evidence="2">
    <location>
        <begin position="1"/>
        <end position="26"/>
    </location>
</feature>
<dbReference type="AlphaFoldDB" id="A0A9N9DWJ6"/>
<name>A0A9N9DWJ6_9GLOM</name>
<feature type="compositionally biased region" description="Basic and acidic residues" evidence="2">
    <location>
        <begin position="17"/>
        <end position="26"/>
    </location>
</feature>
<dbReference type="Gene3D" id="3.10.110.10">
    <property type="entry name" value="Ubiquitin Conjugating Enzyme"/>
    <property type="match status" value="1"/>
</dbReference>
<feature type="coiled-coil region" evidence="1">
    <location>
        <begin position="106"/>
        <end position="164"/>
    </location>
</feature>
<dbReference type="InterPro" id="IPR006575">
    <property type="entry name" value="RWD_dom"/>
</dbReference>
<dbReference type="Proteomes" id="UP000789396">
    <property type="component" value="Unassembled WGS sequence"/>
</dbReference>
<evidence type="ECO:0000256" key="2">
    <source>
        <dbReference type="SAM" id="MobiDB-lite"/>
    </source>
</evidence>
<evidence type="ECO:0000259" key="3">
    <source>
        <dbReference type="Pfam" id="PF05773"/>
    </source>
</evidence>
<proteinExistence type="predicted"/>
<dbReference type="SUPFAM" id="SSF54495">
    <property type="entry name" value="UBC-like"/>
    <property type="match status" value="1"/>
</dbReference>
<keyword evidence="5" id="KW-1185">Reference proteome</keyword>
<evidence type="ECO:0000313" key="5">
    <source>
        <dbReference type="Proteomes" id="UP000789396"/>
    </source>
</evidence>
<dbReference type="EMBL" id="CAJVPZ010013997">
    <property type="protein sequence ID" value="CAG8653674.1"/>
    <property type="molecule type" value="Genomic_DNA"/>
</dbReference>
<feature type="non-terminal residue" evidence="4">
    <location>
        <position position="298"/>
    </location>
</feature>
<dbReference type="InterPro" id="IPR016135">
    <property type="entry name" value="UBQ-conjugating_enzyme/RWD"/>
</dbReference>
<organism evidence="4 5">
    <name type="scientific">Racocetra fulgida</name>
    <dbReference type="NCBI Taxonomy" id="60492"/>
    <lineage>
        <taxon>Eukaryota</taxon>
        <taxon>Fungi</taxon>
        <taxon>Fungi incertae sedis</taxon>
        <taxon>Mucoromycota</taxon>
        <taxon>Glomeromycotina</taxon>
        <taxon>Glomeromycetes</taxon>
        <taxon>Diversisporales</taxon>
        <taxon>Gigasporaceae</taxon>
        <taxon>Racocetra</taxon>
    </lineage>
</organism>
<dbReference type="InterPro" id="IPR011009">
    <property type="entry name" value="Kinase-like_dom_sf"/>
</dbReference>
<reference evidence="4" key="1">
    <citation type="submission" date="2021-06" db="EMBL/GenBank/DDBJ databases">
        <authorList>
            <person name="Kallberg Y."/>
            <person name="Tangrot J."/>
            <person name="Rosling A."/>
        </authorList>
    </citation>
    <scope>NUCLEOTIDE SEQUENCE</scope>
    <source>
        <strain evidence="4">IN212</strain>
    </source>
</reference>
<accession>A0A9N9DWJ6</accession>
<sequence length="298" mass="34574">MVKSKKQRSLLASRFGSNEDKETQENEIEALKAPDIKIENARGLSDEQLIKVRGHISRLIKDNLGQEMVFNIAQYVQEFITTNNNGVKVLVKQSFHEQMLSRNEKITKAEQEKAMEEMDRARQTEEQERTAENLLLLQKIHEEEQRLRAKVEEEKQKRKTLKAKDANPLTDAFSVFKTVNFDRKIVLDPGDSSIKDVALKDRYVLILKDIEISEPHYLELAGKEKLEDIEKDLDRIKKLRHSNLVTVYESELERCESVWNLHILMEYSCGGTMVDLLKKCAECDIPPAVQDVLRTMFE</sequence>
<comment type="caution">
    <text evidence="4">The sequence shown here is derived from an EMBL/GenBank/DDBJ whole genome shotgun (WGS) entry which is preliminary data.</text>
</comment>
<keyword evidence="1" id="KW-0175">Coiled coil</keyword>
<dbReference type="SUPFAM" id="SSF56112">
    <property type="entry name" value="Protein kinase-like (PK-like)"/>
    <property type="match status" value="1"/>
</dbReference>
<dbReference type="Gene3D" id="1.10.510.10">
    <property type="entry name" value="Transferase(Phosphotransferase) domain 1"/>
    <property type="match status" value="1"/>
</dbReference>
<dbReference type="OrthoDB" id="341578at2759"/>
<evidence type="ECO:0000313" key="4">
    <source>
        <dbReference type="EMBL" id="CAG8653674.1"/>
    </source>
</evidence>
<protein>
    <submittedName>
        <fullName evidence="4">10804_t:CDS:1</fullName>
    </submittedName>
</protein>
<dbReference type="Pfam" id="PF05773">
    <property type="entry name" value="RWD"/>
    <property type="match status" value="1"/>
</dbReference>
<gene>
    <name evidence="4" type="ORF">RFULGI_LOCUS8567</name>
</gene>
<feature type="domain" description="RWD" evidence="3">
    <location>
        <begin position="32"/>
        <end position="80"/>
    </location>
</feature>